<evidence type="ECO:0000313" key="2">
    <source>
        <dbReference type="Proteomes" id="UP000321405"/>
    </source>
</evidence>
<protein>
    <recommendedName>
        <fullName evidence="3">Glycosyl transferase</fullName>
    </recommendedName>
</protein>
<reference evidence="1 2" key="1">
    <citation type="submission" date="2019-07" db="EMBL/GenBank/DDBJ databases">
        <title>Whole genome shotgun sequence of Swaminathania salitolerans NBRC 104436.</title>
        <authorList>
            <person name="Hosoyama A."/>
            <person name="Uohara A."/>
            <person name="Ohji S."/>
            <person name="Ichikawa N."/>
        </authorList>
    </citation>
    <scope>NUCLEOTIDE SEQUENCE [LARGE SCALE GENOMIC DNA]</scope>
    <source>
        <strain evidence="1 2">NBRC 104436</strain>
    </source>
</reference>
<gene>
    <name evidence="1" type="ORF">SSA02_16470</name>
</gene>
<comment type="caution">
    <text evidence="1">The sequence shown here is derived from an EMBL/GenBank/DDBJ whole genome shotgun (WGS) entry which is preliminary data.</text>
</comment>
<sequence length="343" mass="39554">MSRIHCFTSASFAYLDRVRVLGETLRKHHPDWVFSLCLSDVEPPGFVFDLADEPIDSVVRIDELGVANLNAWMFRHDVVELCTAVKGAMLCRLLDEGAEKVIYIDPDIALFSELAEVVRGLDTHDVILTPHLLAPDTSDQAIRDNEIGTLKHGVYNLGFVAVSCRTEGRRFARWWRDRLLSYCYDDVPNGLFTDQRWCDLVPAFFDRVMILRDPGYNVASWNLSQRPISIDASGRIYAGEALLRFFHFTKVTWAGEVMLERYCNDRIEVFELMYWYRAQLARNCVKGLPERWWAFDRYDSGAPIPRSHRLAYRESETLQARFPNPFADGADSFERHMKAIEAV</sequence>
<dbReference type="InterPro" id="IPR029044">
    <property type="entry name" value="Nucleotide-diphossugar_trans"/>
</dbReference>
<dbReference type="Proteomes" id="UP000321405">
    <property type="component" value="Unassembled WGS sequence"/>
</dbReference>
<evidence type="ECO:0000313" key="1">
    <source>
        <dbReference type="EMBL" id="GEL02484.1"/>
    </source>
</evidence>
<dbReference type="RefSeq" id="WP_147093565.1">
    <property type="nucleotide sequence ID" value="NZ_BJVC01000003.1"/>
</dbReference>
<evidence type="ECO:0008006" key="3">
    <source>
        <dbReference type="Google" id="ProtNLM"/>
    </source>
</evidence>
<dbReference type="AlphaFoldDB" id="A0A511BSA4"/>
<proteinExistence type="predicted"/>
<name>A0A511BSA4_9PROT</name>
<dbReference type="Gene3D" id="3.90.550.10">
    <property type="entry name" value="Spore Coat Polysaccharide Biosynthesis Protein SpsA, Chain A"/>
    <property type="match status" value="1"/>
</dbReference>
<organism evidence="1 2">
    <name type="scientific">Swaminathania salitolerans</name>
    <dbReference type="NCBI Taxonomy" id="182838"/>
    <lineage>
        <taxon>Bacteria</taxon>
        <taxon>Pseudomonadati</taxon>
        <taxon>Pseudomonadota</taxon>
        <taxon>Alphaproteobacteria</taxon>
        <taxon>Acetobacterales</taxon>
        <taxon>Acetobacteraceae</taxon>
        <taxon>Swaminathania</taxon>
    </lineage>
</organism>
<accession>A0A511BSA4</accession>
<dbReference type="SUPFAM" id="SSF53448">
    <property type="entry name" value="Nucleotide-diphospho-sugar transferases"/>
    <property type="match status" value="1"/>
</dbReference>
<keyword evidence="2" id="KW-1185">Reference proteome</keyword>
<dbReference type="OrthoDB" id="118340at2"/>
<dbReference type="EMBL" id="BJVC01000003">
    <property type="protein sequence ID" value="GEL02484.1"/>
    <property type="molecule type" value="Genomic_DNA"/>
</dbReference>